<dbReference type="InterPro" id="IPR036291">
    <property type="entry name" value="NAD(P)-bd_dom_sf"/>
</dbReference>
<sequence length="344" mass="36866">MGCGANRGYAVTPATKYFPDVAKTLPTDLSAKTIAITGTTSGTGYATARFMLERGATLIMLNRPSSRSTKAEEKLKEEFKECKVTTVPCDLQSFASVREAASKVLELTREGGLDVLGLNAGIMAMPDNATKDGCDVQMQTNHLSHFLLTALVFPSLEKAANARGDARVVSMTSLAKSSPNTPAEAKFYGKNGGNLGGDENKASLSGPRWERYHQTKLANCIFTYALADKIEESKYKGKIKAVVAHPGLSATNLQITSDKEGSMPGFFGPIFRWLAMSPTDGAAGFVIGCLRDDVANGSLYGPTSWSGMCGAPVLMKPEPLATTEEVKKMLWSESEKSTECEFKV</sequence>
<dbReference type="PRINTS" id="PR00081">
    <property type="entry name" value="GDHRDH"/>
</dbReference>
<evidence type="ECO:0000256" key="2">
    <source>
        <dbReference type="ARBA" id="ARBA00023002"/>
    </source>
</evidence>
<gene>
    <name evidence="3" type="ORF">LGLO00237_LOCUS26637</name>
</gene>
<accession>A0A7S3Z824</accession>
<dbReference type="GO" id="GO:0016491">
    <property type="term" value="F:oxidoreductase activity"/>
    <property type="evidence" value="ECO:0007669"/>
    <property type="project" value="UniProtKB-KW"/>
</dbReference>
<evidence type="ECO:0008006" key="4">
    <source>
        <dbReference type="Google" id="ProtNLM"/>
    </source>
</evidence>
<dbReference type="Gene3D" id="3.40.50.720">
    <property type="entry name" value="NAD(P)-binding Rossmann-like Domain"/>
    <property type="match status" value="1"/>
</dbReference>
<comment type="similarity">
    <text evidence="1">Belongs to the short-chain dehydrogenases/reductases (SDR) family.</text>
</comment>
<organism evidence="3">
    <name type="scientific">Lotharella globosa</name>
    <dbReference type="NCBI Taxonomy" id="91324"/>
    <lineage>
        <taxon>Eukaryota</taxon>
        <taxon>Sar</taxon>
        <taxon>Rhizaria</taxon>
        <taxon>Cercozoa</taxon>
        <taxon>Chlorarachniophyceae</taxon>
        <taxon>Lotharella</taxon>
    </lineage>
</organism>
<evidence type="ECO:0000313" key="3">
    <source>
        <dbReference type="EMBL" id="CAE0674862.1"/>
    </source>
</evidence>
<dbReference type="EMBL" id="HBIV01037362">
    <property type="protein sequence ID" value="CAE0674862.1"/>
    <property type="molecule type" value="Transcribed_RNA"/>
</dbReference>
<protein>
    <recommendedName>
        <fullName evidence="4">Protochlorophyllide reductase</fullName>
    </recommendedName>
</protein>
<dbReference type="PANTHER" id="PTHR24320">
    <property type="entry name" value="RETINOL DEHYDROGENASE"/>
    <property type="match status" value="1"/>
</dbReference>
<dbReference type="PANTHER" id="PTHR24320:SF148">
    <property type="entry name" value="NAD(P)-BINDING ROSSMANN-FOLD SUPERFAMILY PROTEIN"/>
    <property type="match status" value="1"/>
</dbReference>
<keyword evidence="2" id="KW-0560">Oxidoreductase</keyword>
<proteinExistence type="inferred from homology"/>
<dbReference type="SUPFAM" id="SSF51735">
    <property type="entry name" value="NAD(P)-binding Rossmann-fold domains"/>
    <property type="match status" value="1"/>
</dbReference>
<reference evidence="3" key="1">
    <citation type="submission" date="2021-01" db="EMBL/GenBank/DDBJ databases">
        <authorList>
            <person name="Corre E."/>
            <person name="Pelletier E."/>
            <person name="Niang G."/>
            <person name="Scheremetjew M."/>
            <person name="Finn R."/>
            <person name="Kale V."/>
            <person name="Holt S."/>
            <person name="Cochrane G."/>
            <person name="Meng A."/>
            <person name="Brown T."/>
            <person name="Cohen L."/>
        </authorList>
    </citation>
    <scope>NUCLEOTIDE SEQUENCE</scope>
    <source>
        <strain evidence="3">CCCM811</strain>
    </source>
</reference>
<evidence type="ECO:0000256" key="1">
    <source>
        <dbReference type="ARBA" id="ARBA00006484"/>
    </source>
</evidence>
<name>A0A7S3Z824_9EUKA</name>
<dbReference type="InterPro" id="IPR002347">
    <property type="entry name" value="SDR_fam"/>
</dbReference>
<dbReference type="Pfam" id="PF00106">
    <property type="entry name" value="adh_short"/>
    <property type="match status" value="1"/>
</dbReference>
<dbReference type="AlphaFoldDB" id="A0A7S3Z824"/>